<proteinExistence type="predicted"/>
<dbReference type="Proteomes" id="UP000003011">
    <property type="component" value="Unassembled WGS sequence"/>
</dbReference>
<keyword evidence="1" id="KW-0808">Transferase</keyword>
<comment type="caution">
    <text evidence="3">The sequence shown here is derived from an EMBL/GenBank/DDBJ whole genome shotgun (WGS) entry which is preliminary data.</text>
</comment>
<dbReference type="eggNOG" id="COG0438">
    <property type="taxonomic scope" value="Bacteria"/>
</dbReference>
<dbReference type="SUPFAM" id="SSF53756">
    <property type="entry name" value="UDP-Glycosyltransferase/glycogen phosphorylase"/>
    <property type="match status" value="1"/>
</dbReference>
<dbReference type="Gene3D" id="3.40.50.2000">
    <property type="entry name" value="Glycogen Phosphorylase B"/>
    <property type="match status" value="1"/>
</dbReference>
<gene>
    <name evidence="3" type="ORF">HMPREF9333_00352</name>
</gene>
<dbReference type="RefSeq" id="WP_005539383.1">
    <property type="nucleotide sequence ID" value="NZ_JH378829.1"/>
</dbReference>
<dbReference type="GO" id="GO:0009103">
    <property type="term" value="P:lipopolysaccharide biosynthetic process"/>
    <property type="evidence" value="ECO:0007669"/>
    <property type="project" value="TreeGrafter"/>
</dbReference>
<dbReference type="PANTHER" id="PTHR46401:SF2">
    <property type="entry name" value="GLYCOSYLTRANSFERASE WBBK-RELATED"/>
    <property type="match status" value="1"/>
</dbReference>
<name>G5GFL3_9FIRM</name>
<dbReference type="HOGENOM" id="CLU_009583_27_5_9"/>
<evidence type="ECO:0000256" key="1">
    <source>
        <dbReference type="ARBA" id="ARBA00022679"/>
    </source>
</evidence>
<feature type="domain" description="Glycosyl transferase family 1" evidence="2">
    <location>
        <begin position="185"/>
        <end position="338"/>
    </location>
</feature>
<dbReference type="EMBL" id="ACZL01000007">
    <property type="protein sequence ID" value="EHI56490.1"/>
    <property type="molecule type" value="Genomic_DNA"/>
</dbReference>
<reference evidence="3 4" key="1">
    <citation type="submission" date="2011-08" db="EMBL/GenBank/DDBJ databases">
        <title>The Genome Sequence of Johnsonella ignava ATCC 51276.</title>
        <authorList>
            <consortium name="The Broad Institute Genome Sequencing Platform"/>
            <person name="Earl A."/>
            <person name="Ward D."/>
            <person name="Feldgarden M."/>
            <person name="Gevers D."/>
            <person name="Izard J."/>
            <person name="Blanton J.M."/>
            <person name="Baranova O.V."/>
            <person name="Dewhirst F.E."/>
            <person name="Young S.K."/>
            <person name="Zeng Q."/>
            <person name="Gargeya S."/>
            <person name="Fitzgerald M."/>
            <person name="Haas B."/>
            <person name="Abouelleil A."/>
            <person name="Alvarado L."/>
            <person name="Arachchi H.M."/>
            <person name="Berlin A."/>
            <person name="Brown A."/>
            <person name="Chapman S.B."/>
            <person name="Chen Z."/>
            <person name="Dunbar C."/>
            <person name="Freedman E."/>
            <person name="Gearin G."/>
            <person name="Gellesch M."/>
            <person name="Goldberg J."/>
            <person name="Griggs A."/>
            <person name="Gujja S."/>
            <person name="Heiman D."/>
            <person name="Howarth C."/>
            <person name="Larson L."/>
            <person name="Lui A."/>
            <person name="MacDonald P.J.P."/>
            <person name="Montmayeur A."/>
            <person name="Murphy C."/>
            <person name="Neiman D."/>
            <person name="Pearson M."/>
            <person name="Priest M."/>
            <person name="Roberts A."/>
            <person name="Saif S."/>
            <person name="Shea T."/>
            <person name="Shenoy N."/>
            <person name="Sisk P."/>
            <person name="Stolte C."/>
            <person name="Sykes S."/>
            <person name="Wortman J."/>
            <person name="Nusbaum C."/>
            <person name="Birren B."/>
        </authorList>
    </citation>
    <scope>NUCLEOTIDE SEQUENCE [LARGE SCALE GENOMIC DNA]</scope>
    <source>
        <strain evidence="3 4">ATCC 51276</strain>
    </source>
</reference>
<evidence type="ECO:0000313" key="3">
    <source>
        <dbReference type="EMBL" id="EHI56490.1"/>
    </source>
</evidence>
<dbReference type="STRING" id="679200.HMPREF9333_00352"/>
<dbReference type="CDD" id="cd03809">
    <property type="entry name" value="GT4_MtfB-like"/>
    <property type="match status" value="1"/>
</dbReference>
<keyword evidence="4" id="KW-1185">Reference proteome</keyword>
<sequence length="363" mass="42357">MKLLIDARSLGTKPSGIGMYIYNIIRELLRFSDYKLVLITDVSLSDEMKLLENLNVRILKYGKSVSKSYKLFPYYLFVQECIYKEKPEIFWEANNLVPIRIKNPYGKLMVTIHDIFPITVPQYYGWKYEYYFKFALNKTIKNFDMILYDSVESKNETEKKFPKAREKKNFVSYIIIPRLPGVEVTDNNSFLYIGNLEKRKGTDLLLKAYEKYRQSGGGRALRLCGRVREKKIEELIKKLNETYGTISCLGYINEAEKIREYASCHCFVFPSKAEGFGIPVIEAMNYKKPIIVTELSIFREIAGENIYYLPHANDDNVIIDNLAKAMLDESYITDTNKYTEIVEKFQAENIGEGIRRFLVKNIN</sequence>
<dbReference type="OrthoDB" id="9797829at2"/>
<dbReference type="Pfam" id="PF00534">
    <property type="entry name" value="Glycos_transf_1"/>
    <property type="match status" value="1"/>
</dbReference>
<dbReference type="InterPro" id="IPR001296">
    <property type="entry name" value="Glyco_trans_1"/>
</dbReference>
<evidence type="ECO:0000259" key="2">
    <source>
        <dbReference type="Pfam" id="PF00534"/>
    </source>
</evidence>
<dbReference type="PANTHER" id="PTHR46401">
    <property type="entry name" value="GLYCOSYLTRANSFERASE WBBK-RELATED"/>
    <property type="match status" value="1"/>
</dbReference>
<dbReference type="AlphaFoldDB" id="G5GFL3"/>
<evidence type="ECO:0000313" key="4">
    <source>
        <dbReference type="Proteomes" id="UP000003011"/>
    </source>
</evidence>
<protein>
    <recommendedName>
        <fullName evidence="2">Glycosyl transferase family 1 domain-containing protein</fullName>
    </recommendedName>
</protein>
<organism evidence="3 4">
    <name type="scientific">Johnsonella ignava ATCC 51276</name>
    <dbReference type="NCBI Taxonomy" id="679200"/>
    <lineage>
        <taxon>Bacteria</taxon>
        <taxon>Bacillati</taxon>
        <taxon>Bacillota</taxon>
        <taxon>Clostridia</taxon>
        <taxon>Lachnospirales</taxon>
        <taxon>Lachnospiraceae</taxon>
        <taxon>Johnsonella</taxon>
    </lineage>
</organism>
<dbReference type="GO" id="GO:0016757">
    <property type="term" value="F:glycosyltransferase activity"/>
    <property type="evidence" value="ECO:0007669"/>
    <property type="project" value="InterPro"/>
</dbReference>
<accession>G5GFL3</accession>